<dbReference type="InterPro" id="IPR025233">
    <property type="entry name" value="DUF4176"/>
</dbReference>
<dbReference type="Proteomes" id="UP000677616">
    <property type="component" value="Chromosome"/>
</dbReference>
<keyword evidence="2" id="KW-1185">Reference proteome</keyword>
<sequence length="103" mass="11647">MNERRHLPLGTVVKIVGSSENYVIVSQFPAVDINQKNGYFDFGGVPSPIGLSSQNIVFFNLDDISEILFVGYIDRDFQGFMARYDELVESIKYPKHKNIGDSK</sequence>
<protein>
    <submittedName>
        <fullName evidence="1">DUF4176 domain-containing protein</fullName>
    </submittedName>
</protein>
<dbReference type="RefSeq" id="WP_212572734.1">
    <property type="nucleotide sequence ID" value="NZ_CP073084.1"/>
</dbReference>
<dbReference type="Pfam" id="PF13780">
    <property type="entry name" value="DUF4176"/>
    <property type="match status" value="1"/>
</dbReference>
<evidence type="ECO:0000313" key="1">
    <source>
        <dbReference type="EMBL" id="QUE55193.1"/>
    </source>
</evidence>
<evidence type="ECO:0000313" key="2">
    <source>
        <dbReference type="Proteomes" id="UP000677616"/>
    </source>
</evidence>
<name>A0ABX7YNB4_9STRE</name>
<reference evidence="1 2" key="1">
    <citation type="submission" date="2021-04" db="EMBL/GenBank/DDBJ databases">
        <title>Complete genome sequence of a novel Streptococcus species.</title>
        <authorList>
            <person name="Teng J.L.L."/>
        </authorList>
    </citation>
    <scope>NUCLEOTIDE SEQUENCE [LARGE SCALE GENOMIC DNA]</scope>
    <source>
        <strain evidence="1 2">HKU75</strain>
    </source>
</reference>
<gene>
    <name evidence="1" type="ORF">INT76_04790</name>
</gene>
<organism evidence="1 2">
    <name type="scientific">Streptococcus oriscaviae</name>
    <dbReference type="NCBI Taxonomy" id="2781599"/>
    <lineage>
        <taxon>Bacteria</taxon>
        <taxon>Bacillati</taxon>
        <taxon>Bacillota</taxon>
        <taxon>Bacilli</taxon>
        <taxon>Lactobacillales</taxon>
        <taxon>Streptococcaceae</taxon>
        <taxon>Streptococcus</taxon>
    </lineage>
</organism>
<proteinExistence type="predicted"/>
<dbReference type="EMBL" id="CP073084">
    <property type="protein sequence ID" value="QUE55193.1"/>
    <property type="molecule type" value="Genomic_DNA"/>
</dbReference>
<accession>A0ABX7YNB4</accession>